<evidence type="ECO:0000256" key="4">
    <source>
        <dbReference type="ARBA" id="ARBA00022692"/>
    </source>
</evidence>
<feature type="transmembrane region" description="Helical" evidence="7">
    <location>
        <begin position="130"/>
        <end position="151"/>
    </location>
</feature>
<keyword evidence="6 7" id="KW-0472">Membrane</keyword>
<dbReference type="InterPro" id="IPR002656">
    <property type="entry name" value="Acyl_transf_3_dom"/>
</dbReference>
<evidence type="ECO:0000259" key="8">
    <source>
        <dbReference type="Pfam" id="PF01757"/>
    </source>
</evidence>
<evidence type="ECO:0000256" key="5">
    <source>
        <dbReference type="ARBA" id="ARBA00022989"/>
    </source>
</evidence>
<dbReference type="Pfam" id="PF01757">
    <property type="entry name" value="Acyl_transf_3"/>
    <property type="match status" value="1"/>
</dbReference>
<keyword evidence="3" id="KW-1003">Cell membrane</keyword>
<feature type="transmembrane region" description="Helical" evidence="7">
    <location>
        <begin position="281"/>
        <end position="306"/>
    </location>
</feature>
<reference evidence="9 10" key="1">
    <citation type="submission" date="2013-02" db="EMBL/GenBank/DDBJ databases">
        <title>The Genome Sequence of Enterococcus phoeniculicola BAA-412.</title>
        <authorList>
            <consortium name="The Broad Institute Genome Sequencing Platform"/>
            <consortium name="The Broad Institute Genome Sequencing Center for Infectious Disease"/>
            <person name="Earl A.M."/>
            <person name="Gilmore M.S."/>
            <person name="Lebreton F."/>
            <person name="Walker B."/>
            <person name="Young S.K."/>
            <person name="Zeng Q."/>
            <person name="Gargeya S."/>
            <person name="Fitzgerald M."/>
            <person name="Haas B."/>
            <person name="Abouelleil A."/>
            <person name="Alvarado L."/>
            <person name="Arachchi H.M."/>
            <person name="Berlin A.M."/>
            <person name="Chapman S.B."/>
            <person name="Dewar J."/>
            <person name="Goldberg J."/>
            <person name="Griggs A."/>
            <person name="Gujja S."/>
            <person name="Hansen M."/>
            <person name="Howarth C."/>
            <person name="Imamovic A."/>
            <person name="Larimer J."/>
            <person name="McCowan C."/>
            <person name="Murphy C."/>
            <person name="Neiman D."/>
            <person name="Pearson M."/>
            <person name="Priest M."/>
            <person name="Roberts A."/>
            <person name="Saif S."/>
            <person name="Shea T."/>
            <person name="Sisk P."/>
            <person name="Sykes S."/>
            <person name="Wortman J."/>
            <person name="Nusbaum C."/>
            <person name="Birren B."/>
        </authorList>
    </citation>
    <scope>NUCLEOTIDE SEQUENCE [LARGE SCALE GENOMIC DNA]</scope>
    <source>
        <strain evidence="9 10">ATCC BAA-412</strain>
    </source>
</reference>
<comment type="caution">
    <text evidence="9">The sequence shown here is derived from an EMBL/GenBank/DDBJ whole genome shotgun (WGS) entry which is preliminary data.</text>
</comment>
<dbReference type="STRING" id="154621.RV11_GL000413"/>
<evidence type="ECO:0000313" key="9">
    <source>
        <dbReference type="EMBL" id="EOL47609.1"/>
    </source>
</evidence>
<feature type="transmembrane region" description="Helical" evidence="7">
    <location>
        <begin position="44"/>
        <end position="65"/>
    </location>
</feature>
<evidence type="ECO:0000256" key="2">
    <source>
        <dbReference type="ARBA" id="ARBA00007400"/>
    </source>
</evidence>
<keyword evidence="5 7" id="KW-1133">Transmembrane helix</keyword>
<name>R3U176_9ENTE</name>
<dbReference type="PATRIC" id="fig|1158610.3.peg.588"/>
<dbReference type="GO" id="GO:0009246">
    <property type="term" value="P:enterobacterial common antigen biosynthetic process"/>
    <property type="evidence" value="ECO:0007669"/>
    <property type="project" value="TreeGrafter"/>
</dbReference>
<dbReference type="PANTHER" id="PTHR40074">
    <property type="entry name" value="O-ACETYLTRANSFERASE WECH"/>
    <property type="match status" value="1"/>
</dbReference>
<comment type="similarity">
    <text evidence="2">Belongs to the acyltransferase 3 family.</text>
</comment>
<feature type="transmembrane region" description="Helical" evidence="7">
    <location>
        <begin position="184"/>
        <end position="208"/>
    </location>
</feature>
<dbReference type="GO" id="GO:0005886">
    <property type="term" value="C:plasma membrane"/>
    <property type="evidence" value="ECO:0007669"/>
    <property type="project" value="UniProtKB-SubCell"/>
</dbReference>
<protein>
    <recommendedName>
        <fullName evidence="8">Acyltransferase 3 domain-containing protein</fullName>
    </recommendedName>
</protein>
<dbReference type="RefSeq" id="WP_010767285.1">
    <property type="nucleotide sequence ID" value="NZ_ASWE01000004.1"/>
</dbReference>
<dbReference type="HOGENOM" id="CLU_047714_0_0_9"/>
<evidence type="ECO:0000256" key="3">
    <source>
        <dbReference type="ARBA" id="ARBA00022475"/>
    </source>
</evidence>
<gene>
    <name evidence="9" type="ORF">UC3_00612</name>
</gene>
<evidence type="ECO:0000256" key="6">
    <source>
        <dbReference type="ARBA" id="ARBA00023136"/>
    </source>
</evidence>
<comment type="subcellular location">
    <subcellularLocation>
        <location evidence="1">Cell membrane</location>
        <topology evidence="1">Multi-pass membrane protein</topology>
    </subcellularLocation>
</comment>
<feature type="domain" description="Acyltransferase 3" evidence="8">
    <location>
        <begin position="13"/>
        <end position="335"/>
    </location>
</feature>
<evidence type="ECO:0000256" key="1">
    <source>
        <dbReference type="ARBA" id="ARBA00004651"/>
    </source>
</evidence>
<dbReference type="eggNOG" id="COG3274">
    <property type="taxonomic scope" value="Bacteria"/>
</dbReference>
<dbReference type="OrthoDB" id="9810469at2"/>
<dbReference type="AlphaFoldDB" id="R3U176"/>
<feature type="transmembrane region" description="Helical" evidence="7">
    <location>
        <begin position="158"/>
        <end position="178"/>
    </location>
</feature>
<dbReference type="GO" id="GO:0016413">
    <property type="term" value="F:O-acetyltransferase activity"/>
    <property type="evidence" value="ECO:0007669"/>
    <property type="project" value="TreeGrafter"/>
</dbReference>
<feature type="transmembrane region" description="Helical" evidence="7">
    <location>
        <begin position="12"/>
        <end position="32"/>
    </location>
</feature>
<dbReference type="EMBL" id="AJAT01000008">
    <property type="protein sequence ID" value="EOL47609.1"/>
    <property type="molecule type" value="Genomic_DNA"/>
</dbReference>
<evidence type="ECO:0000256" key="7">
    <source>
        <dbReference type="SAM" id="Phobius"/>
    </source>
</evidence>
<accession>R3U176</accession>
<organism evidence="9 10">
    <name type="scientific">Enterococcus phoeniculicola ATCC BAA-412</name>
    <dbReference type="NCBI Taxonomy" id="1158610"/>
    <lineage>
        <taxon>Bacteria</taxon>
        <taxon>Bacillati</taxon>
        <taxon>Bacillota</taxon>
        <taxon>Bacilli</taxon>
        <taxon>Lactobacillales</taxon>
        <taxon>Enterococcaceae</taxon>
        <taxon>Enterococcus</taxon>
    </lineage>
</organism>
<dbReference type="PANTHER" id="PTHR40074:SF2">
    <property type="entry name" value="O-ACETYLTRANSFERASE WECH"/>
    <property type="match status" value="1"/>
</dbReference>
<proteinExistence type="inferred from homology"/>
<keyword evidence="4 7" id="KW-0812">Transmembrane</keyword>
<sequence>MTNYLNVTKQRVIYFDVLTILSAIGVVSLHSVETFYSFRLDTSWYIAAFIQCLFSFCVPIFFMISGANLIGYQTRYSTKRFVEKRLINVFLPFIVWSILWYLFNGLFLRYYDICIIDFLSRLTYGQIEPILWFLYAIISLYVLTPFLSLLATQKKGSLYLLGIFFLFFFSKSIIWLPYDLLHRPIPLLLNLVEGNQYLAYYVLGFLLTKKEYLKNIKSRYLIFMFLCVTTFTFLSTVYLSSQRGEIVQSFYIFSSPFCYLASVLLWTVISRIKFTSWSSVWIKGILSVSGCCFGIYIIHLIIQRIIQQLDIFNLSNAFWFLCLIPINFIVSFLLIFILKKIPVIKKLIP</sequence>
<evidence type="ECO:0000313" key="10">
    <source>
        <dbReference type="Proteomes" id="UP000013785"/>
    </source>
</evidence>
<feature type="transmembrane region" description="Helical" evidence="7">
    <location>
        <begin position="250"/>
        <end position="269"/>
    </location>
</feature>
<feature type="transmembrane region" description="Helical" evidence="7">
    <location>
        <begin position="318"/>
        <end position="338"/>
    </location>
</feature>
<keyword evidence="10" id="KW-1185">Reference proteome</keyword>
<feature type="transmembrane region" description="Helical" evidence="7">
    <location>
        <begin position="86"/>
        <end position="103"/>
    </location>
</feature>
<dbReference type="Proteomes" id="UP000013785">
    <property type="component" value="Unassembled WGS sequence"/>
</dbReference>
<feature type="transmembrane region" description="Helical" evidence="7">
    <location>
        <begin position="220"/>
        <end position="238"/>
    </location>
</feature>